<name>A0A517LJZ7_9PEZI</name>
<dbReference type="EMBL" id="CP042198">
    <property type="protein sequence ID" value="QDS75963.1"/>
    <property type="molecule type" value="Genomic_DNA"/>
</dbReference>
<dbReference type="STRING" id="50376.A0A517LJZ7"/>
<evidence type="ECO:0000256" key="1">
    <source>
        <dbReference type="ARBA" id="ARBA00022741"/>
    </source>
</evidence>
<dbReference type="PANTHER" id="PTHR14187:SF81">
    <property type="entry name" value="HSP70 FAMILY PROTEIN (AFU_ORTHOLOGUE AFUA_4G14040)"/>
    <property type="match status" value="1"/>
</dbReference>
<dbReference type="Proteomes" id="UP000316270">
    <property type="component" value="Chromosome 14"/>
</dbReference>
<dbReference type="SUPFAM" id="SSF53067">
    <property type="entry name" value="Actin-like ATPase domain"/>
    <property type="match status" value="2"/>
</dbReference>
<dbReference type="AlphaFoldDB" id="A0A517LJZ7"/>
<keyword evidence="2" id="KW-0067">ATP-binding</keyword>
<dbReference type="Gene3D" id="3.90.640.10">
    <property type="entry name" value="Actin, Chain A, domain 4"/>
    <property type="match status" value="1"/>
</dbReference>
<gene>
    <name evidence="3" type="ORF">FKW77_003710</name>
</gene>
<dbReference type="InterPro" id="IPR043129">
    <property type="entry name" value="ATPase_NBD"/>
</dbReference>
<dbReference type="Gene3D" id="3.30.420.40">
    <property type="match status" value="2"/>
</dbReference>
<organism evidence="3 4">
    <name type="scientific">Venturia effusa</name>
    <dbReference type="NCBI Taxonomy" id="50376"/>
    <lineage>
        <taxon>Eukaryota</taxon>
        <taxon>Fungi</taxon>
        <taxon>Dikarya</taxon>
        <taxon>Ascomycota</taxon>
        <taxon>Pezizomycotina</taxon>
        <taxon>Dothideomycetes</taxon>
        <taxon>Pleosporomycetidae</taxon>
        <taxon>Venturiales</taxon>
        <taxon>Venturiaceae</taxon>
        <taxon>Venturia</taxon>
    </lineage>
</organism>
<protein>
    <recommendedName>
        <fullName evidence="5">Actin-like ATPase domain-containing protein</fullName>
    </recommendedName>
</protein>
<evidence type="ECO:0000313" key="3">
    <source>
        <dbReference type="EMBL" id="QDS75963.1"/>
    </source>
</evidence>
<dbReference type="GO" id="GO:0005524">
    <property type="term" value="F:ATP binding"/>
    <property type="evidence" value="ECO:0007669"/>
    <property type="project" value="UniProtKB-KW"/>
</dbReference>
<accession>A0A517LJZ7</accession>
<dbReference type="Pfam" id="PF00012">
    <property type="entry name" value="HSP70"/>
    <property type="match status" value="1"/>
</dbReference>
<evidence type="ECO:0000256" key="2">
    <source>
        <dbReference type="ARBA" id="ARBA00022840"/>
    </source>
</evidence>
<keyword evidence="1" id="KW-0547">Nucleotide-binding</keyword>
<dbReference type="CDD" id="cd10170">
    <property type="entry name" value="ASKHA_NBD_HSP70"/>
    <property type="match status" value="1"/>
</dbReference>
<dbReference type="OrthoDB" id="2963168at2759"/>
<reference evidence="3 4" key="1">
    <citation type="submission" date="2019-07" db="EMBL/GenBank/DDBJ databases">
        <title>Finished genome of Venturia effusa.</title>
        <authorList>
            <person name="Young C.A."/>
            <person name="Cox M.P."/>
            <person name="Ganley A.R.D."/>
            <person name="David W.J."/>
        </authorList>
    </citation>
    <scope>NUCLEOTIDE SEQUENCE [LARGE SCALE GENOMIC DNA]</scope>
    <source>
        <strain evidence="4">albino</strain>
    </source>
</reference>
<dbReference type="PRINTS" id="PR00301">
    <property type="entry name" value="HEATSHOCK70"/>
</dbReference>
<sequence length="633" mass="71235">MMAHKKLQKPARHIRGRPSLAEKRRIIVGVDFGTTFTGVSIVYSTKKSADDVEVIRRWPGPSKHADEVWKTPSIIAYREDNLEHIITSNRDGKHEITGNHVTPGMKSYTWMKMRMDDNAKAGIFDRDDILDMKSVQGAGLGSLPAGKDATQVCADYLAAIYAHTMQHLENRYSEFALRRNPIEFWLTVPATWSDAAKSATRDAAERAGFMNREHDVINMITEPEAAAIAALSDVVGEGVKHRVSIGDVIVVTDCGGGTVDLTTYEVLSSHPLDFKEVVIGVGGKCGSTTIDRSFHQWMKQVFDDDFTNLPFERIGPGSKFMKEFESCKRDCGADDESSDDYEVTLFMSGVRSSKYYDSRKSTVKIPKIQMENFFQPTISKIKDLLAQQIEDTKAKLSGKGINTIVLVGGFSESQFLMRNLKEWCKKKHGSINLFSPKNAQAAIVKGAALRGLGNIKPSQRQCRRHYGFATAQEFDDELDDEQFLWIDEYNGKRMCRDRMHWVVLKGEAIKDNDFATYEITENYLMGDPRTSEIELFACDSEDPPEMAGHRDVYSVGHIDIGFQGLNLSKFRKGKKKVNDKNLYVIEYDVRVMLSAEQGLLLFEVAYKDKEIGTASIDYTDDVETEDVDGEMNE</sequence>
<evidence type="ECO:0008006" key="5">
    <source>
        <dbReference type="Google" id="ProtNLM"/>
    </source>
</evidence>
<keyword evidence="4" id="KW-1185">Reference proteome</keyword>
<dbReference type="InterPro" id="IPR013126">
    <property type="entry name" value="Hsp_70_fam"/>
</dbReference>
<evidence type="ECO:0000313" key="4">
    <source>
        <dbReference type="Proteomes" id="UP000316270"/>
    </source>
</evidence>
<dbReference type="GO" id="GO:0140662">
    <property type="term" value="F:ATP-dependent protein folding chaperone"/>
    <property type="evidence" value="ECO:0007669"/>
    <property type="project" value="InterPro"/>
</dbReference>
<proteinExistence type="predicted"/>
<dbReference type="PANTHER" id="PTHR14187">
    <property type="entry name" value="ALPHA KINASE/ELONGATION FACTOR 2 KINASE"/>
    <property type="match status" value="1"/>
</dbReference>